<dbReference type="CDD" id="cd01065">
    <property type="entry name" value="NAD_bind_Shikimate_DH"/>
    <property type="match status" value="1"/>
</dbReference>
<evidence type="ECO:0000259" key="8">
    <source>
        <dbReference type="Pfam" id="PF08501"/>
    </source>
</evidence>
<dbReference type="Pfam" id="PF08501">
    <property type="entry name" value="Shikimate_dh_N"/>
    <property type="match status" value="1"/>
</dbReference>
<comment type="pathway">
    <text evidence="1">Metabolic intermediate biosynthesis; chorismate biosynthesis; chorismate from D-erythrose 4-phosphate and phosphoenolpyruvate: step 4/7.</text>
</comment>
<dbReference type="RefSeq" id="WP_163651483.1">
    <property type="nucleotide sequence ID" value="NZ_JAAGRN010000002.1"/>
</dbReference>
<dbReference type="SUPFAM" id="SSF51735">
    <property type="entry name" value="NAD(P)-binding Rossmann-fold domains"/>
    <property type="match status" value="1"/>
</dbReference>
<gene>
    <name evidence="9" type="ORF">G3I67_02835</name>
</gene>
<dbReference type="PANTHER" id="PTHR21089">
    <property type="entry name" value="SHIKIMATE DEHYDROGENASE"/>
    <property type="match status" value="1"/>
</dbReference>
<keyword evidence="5" id="KW-0028">Amino-acid biosynthesis</keyword>
<keyword evidence="5" id="KW-0057">Aromatic amino acid biosynthesis</keyword>
<keyword evidence="4" id="KW-0560">Oxidoreductase</keyword>
<dbReference type="UniPathway" id="UPA00053">
    <property type="reaction ID" value="UER00087"/>
</dbReference>
<evidence type="ECO:0000256" key="3">
    <source>
        <dbReference type="ARBA" id="ARBA00022857"/>
    </source>
</evidence>
<comment type="caution">
    <text evidence="9">The sequence shown here is derived from an EMBL/GenBank/DDBJ whole genome shotgun (WGS) entry which is preliminary data.</text>
</comment>
<dbReference type="GO" id="GO:0019632">
    <property type="term" value="P:shikimate metabolic process"/>
    <property type="evidence" value="ECO:0007669"/>
    <property type="project" value="TreeGrafter"/>
</dbReference>
<name>A0A6B2QYF9_9BURK</name>
<proteinExistence type="predicted"/>
<dbReference type="AlphaFoldDB" id="A0A6B2QYF9"/>
<dbReference type="PANTHER" id="PTHR21089:SF1">
    <property type="entry name" value="BIFUNCTIONAL 3-DEHYDROQUINATE DEHYDRATASE_SHIKIMATE DEHYDROGENASE, CHLOROPLASTIC"/>
    <property type="match status" value="1"/>
</dbReference>
<comment type="catalytic activity">
    <reaction evidence="6">
        <text>shikimate + NADP(+) = 3-dehydroshikimate + NADPH + H(+)</text>
        <dbReference type="Rhea" id="RHEA:17737"/>
        <dbReference type="ChEBI" id="CHEBI:15378"/>
        <dbReference type="ChEBI" id="CHEBI:16630"/>
        <dbReference type="ChEBI" id="CHEBI:36208"/>
        <dbReference type="ChEBI" id="CHEBI:57783"/>
        <dbReference type="ChEBI" id="CHEBI:58349"/>
        <dbReference type="EC" id="1.1.1.25"/>
    </reaction>
</comment>
<dbReference type="InterPro" id="IPR006151">
    <property type="entry name" value="Shikm_DH/Glu-tRNA_Rdtase"/>
</dbReference>
<reference evidence="9" key="1">
    <citation type="submission" date="2020-02" db="EMBL/GenBank/DDBJ databases">
        <authorList>
            <person name="Chen W.-M."/>
        </authorList>
    </citation>
    <scope>NUCLEOTIDE SEQUENCE</scope>
    <source>
        <strain evidence="9">NBD-18</strain>
    </source>
</reference>
<dbReference type="SUPFAM" id="SSF53223">
    <property type="entry name" value="Aminoacid dehydrogenase-like, N-terminal domain"/>
    <property type="match status" value="1"/>
</dbReference>
<feature type="domain" description="Shikimate dehydrogenase substrate binding N-terminal" evidence="8">
    <location>
        <begin position="13"/>
        <end position="96"/>
    </location>
</feature>
<dbReference type="InterPro" id="IPR022893">
    <property type="entry name" value="Shikimate_DH_fam"/>
</dbReference>
<sequence>MKEITGKTKLYAIVADPILQVKTPQAINAWISKHDVDGVLVPMHVSASGLKALVEGLRGMINFGGLVVTVPHKTTIIHLCDEVSQAAKMVGAVNIIRRESDGKLHGDILDGKGFVTGLTRHGIEVKDKKVFLAGAGGAANAIAFSLCEAGIRELGVYNRTSPKVEDMFARLSNVYPNIKMTVATASPKGYDLVVNATSLGMAETDSLPLNVDDLVADQIVAEIIMRPALTPLLAAAQAKGCRIQYGLPMLESQIDLMAEFMRVGN</sequence>
<dbReference type="Gene3D" id="3.40.50.720">
    <property type="entry name" value="NAD(P)-binding Rossmann-like Domain"/>
    <property type="match status" value="1"/>
</dbReference>
<dbReference type="Pfam" id="PF01488">
    <property type="entry name" value="Shikimate_DH"/>
    <property type="match status" value="1"/>
</dbReference>
<feature type="domain" description="Quinate/shikimate 5-dehydrogenase/glutamyl-tRNA reductase" evidence="7">
    <location>
        <begin position="124"/>
        <end position="198"/>
    </location>
</feature>
<evidence type="ECO:0000256" key="4">
    <source>
        <dbReference type="ARBA" id="ARBA00023002"/>
    </source>
</evidence>
<dbReference type="GO" id="GO:0050661">
    <property type="term" value="F:NADP binding"/>
    <property type="evidence" value="ECO:0007669"/>
    <property type="project" value="TreeGrafter"/>
</dbReference>
<dbReference type="InterPro" id="IPR036291">
    <property type="entry name" value="NAD(P)-bd_dom_sf"/>
</dbReference>
<dbReference type="GO" id="GO:0004764">
    <property type="term" value="F:shikimate 3-dehydrogenase (NADP+) activity"/>
    <property type="evidence" value="ECO:0007669"/>
    <property type="project" value="UniProtKB-EC"/>
</dbReference>
<accession>A0A6B2QYF9</accession>
<dbReference type="GO" id="GO:0009423">
    <property type="term" value="P:chorismate biosynthetic process"/>
    <property type="evidence" value="ECO:0007669"/>
    <property type="project" value="UniProtKB-UniPathway"/>
</dbReference>
<evidence type="ECO:0000256" key="5">
    <source>
        <dbReference type="ARBA" id="ARBA00023141"/>
    </source>
</evidence>
<dbReference type="GO" id="GO:0009073">
    <property type="term" value="P:aromatic amino acid family biosynthetic process"/>
    <property type="evidence" value="ECO:0007669"/>
    <property type="project" value="UniProtKB-KW"/>
</dbReference>
<evidence type="ECO:0000313" key="9">
    <source>
        <dbReference type="EMBL" id="NDY82159.1"/>
    </source>
</evidence>
<evidence type="ECO:0000259" key="7">
    <source>
        <dbReference type="Pfam" id="PF01488"/>
    </source>
</evidence>
<dbReference type="GO" id="GO:0005829">
    <property type="term" value="C:cytosol"/>
    <property type="evidence" value="ECO:0007669"/>
    <property type="project" value="TreeGrafter"/>
</dbReference>
<dbReference type="EC" id="1.1.1.25" evidence="2"/>
<keyword evidence="3" id="KW-0521">NADP</keyword>
<evidence type="ECO:0000256" key="6">
    <source>
        <dbReference type="ARBA" id="ARBA00049442"/>
    </source>
</evidence>
<dbReference type="InterPro" id="IPR046346">
    <property type="entry name" value="Aminoacid_DH-like_N_sf"/>
</dbReference>
<dbReference type="Gene3D" id="3.40.50.10860">
    <property type="entry name" value="Leucine Dehydrogenase, chain A, domain 1"/>
    <property type="match status" value="1"/>
</dbReference>
<evidence type="ECO:0000256" key="1">
    <source>
        <dbReference type="ARBA" id="ARBA00004871"/>
    </source>
</evidence>
<protein>
    <recommendedName>
        <fullName evidence="2">shikimate dehydrogenase (NADP(+))</fullName>
        <ecNumber evidence="2">1.1.1.25</ecNumber>
    </recommendedName>
</protein>
<organism evidence="9">
    <name type="scientific">Sheuella amnicola</name>
    <dbReference type="NCBI Taxonomy" id="2707330"/>
    <lineage>
        <taxon>Bacteria</taxon>
        <taxon>Pseudomonadati</taxon>
        <taxon>Pseudomonadota</taxon>
        <taxon>Betaproteobacteria</taxon>
        <taxon>Burkholderiales</taxon>
        <taxon>Alcaligenaceae</taxon>
        <taxon>Sheuella</taxon>
    </lineage>
</organism>
<dbReference type="InterPro" id="IPR013708">
    <property type="entry name" value="Shikimate_DH-bd_N"/>
</dbReference>
<dbReference type="EMBL" id="JAAGRN010000002">
    <property type="protein sequence ID" value="NDY82159.1"/>
    <property type="molecule type" value="Genomic_DNA"/>
</dbReference>
<evidence type="ECO:0000256" key="2">
    <source>
        <dbReference type="ARBA" id="ARBA00012962"/>
    </source>
</evidence>